<accession>A0A3E0W133</accession>
<dbReference type="EMBL" id="NBXB01000017">
    <property type="protein sequence ID" value="RFA15856.1"/>
    <property type="molecule type" value="Genomic_DNA"/>
</dbReference>
<evidence type="ECO:0000313" key="2">
    <source>
        <dbReference type="Proteomes" id="UP000256541"/>
    </source>
</evidence>
<sequence>MNTSIISQLAQIPESAFRFVDETCSRDDVLRIIAAKPDWASLTTSAVAAGEDNGLVFTTWLSEQLDMHADVSLGCEATYNPGTGEIVTGPTTIQAWGGGDRWQFDSPQDLDRMSNSFTKAAQHARDILAGRTPALTREAERQHRDEVDAAFGKAQSADCDFRQFGCDGADHSPFDPEELWIHVVERRVFGEEDPFGEVSVEILYLSTNGSFVAAVSTTTQGEFTSNELRFHLDSVPVYAKFLREVAERVDTLNAALPTIEVAQ</sequence>
<comment type="caution">
    <text evidence="1">The sequence shown here is derived from an EMBL/GenBank/DDBJ whole genome shotgun (WGS) entry which is preliminary data.</text>
</comment>
<protein>
    <submittedName>
        <fullName evidence="1">Uncharacterized protein</fullName>
    </submittedName>
</protein>
<organism evidence="1 2">
    <name type="scientific">Subtercola boreus</name>
    <dbReference type="NCBI Taxonomy" id="120213"/>
    <lineage>
        <taxon>Bacteria</taxon>
        <taxon>Bacillati</taxon>
        <taxon>Actinomycetota</taxon>
        <taxon>Actinomycetes</taxon>
        <taxon>Micrococcales</taxon>
        <taxon>Microbacteriaceae</taxon>
        <taxon>Subtercola</taxon>
    </lineage>
</organism>
<name>A0A3E0W133_9MICO</name>
<gene>
    <name evidence="1" type="ORF">B7R22_05465</name>
</gene>
<reference evidence="1 2" key="1">
    <citation type="submission" date="2017-04" db="EMBL/GenBank/DDBJ databases">
        <title>Comparative genome analysis of Subtercola boreus.</title>
        <authorList>
            <person name="Cho Y.-J."/>
            <person name="Cho A."/>
            <person name="Kim O.-S."/>
            <person name="Lee J.-I."/>
        </authorList>
    </citation>
    <scope>NUCLEOTIDE SEQUENCE [LARGE SCALE GENOMIC DNA]</scope>
    <source>
        <strain evidence="1 2">P27479</strain>
    </source>
</reference>
<dbReference type="AlphaFoldDB" id="A0A3E0W133"/>
<dbReference type="Proteomes" id="UP000256541">
    <property type="component" value="Unassembled WGS sequence"/>
</dbReference>
<proteinExistence type="predicted"/>
<evidence type="ECO:0000313" key="1">
    <source>
        <dbReference type="EMBL" id="RFA15856.1"/>
    </source>
</evidence>
<dbReference type="RefSeq" id="WP_116410791.1">
    <property type="nucleotide sequence ID" value="NZ_NBXB01000017.1"/>
</dbReference>